<evidence type="ECO:0000313" key="2">
    <source>
        <dbReference type="EMBL" id="ETO32198.1"/>
    </source>
</evidence>
<evidence type="ECO:0000313" key="3">
    <source>
        <dbReference type="Proteomes" id="UP000023152"/>
    </source>
</evidence>
<dbReference type="AlphaFoldDB" id="X6P234"/>
<comment type="caution">
    <text evidence="2">The sequence shown here is derived from an EMBL/GenBank/DDBJ whole genome shotgun (WGS) entry which is preliminary data.</text>
</comment>
<keyword evidence="1" id="KW-0732">Signal</keyword>
<evidence type="ECO:0000256" key="1">
    <source>
        <dbReference type="SAM" id="SignalP"/>
    </source>
</evidence>
<feature type="chain" id="PRO_5004975899" evidence="1">
    <location>
        <begin position="20"/>
        <end position="164"/>
    </location>
</feature>
<protein>
    <submittedName>
        <fullName evidence="2">Uncharacterized protein</fullName>
    </submittedName>
</protein>
<reference evidence="2 3" key="1">
    <citation type="journal article" date="2013" name="Curr. Biol.">
        <title>The Genome of the Foraminiferan Reticulomyxa filosa.</title>
        <authorList>
            <person name="Glockner G."/>
            <person name="Hulsmann N."/>
            <person name="Schleicher M."/>
            <person name="Noegel A.A."/>
            <person name="Eichinger L."/>
            <person name="Gallinger C."/>
            <person name="Pawlowski J."/>
            <person name="Sierra R."/>
            <person name="Euteneuer U."/>
            <person name="Pillet L."/>
            <person name="Moustafa A."/>
            <person name="Platzer M."/>
            <person name="Groth M."/>
            <person name="Szafranski K."/>
            <person name="Schliwa M."/>
        </authorList>
    </citation>
    <scope>NUCLEOTIDE SEQUENCE [LARGE SCALE GENOMIC DNA]</scope>
</reference>
<proteinExistence type="predicted"/>
<sequence length="164" mass="19356">MHTISKRYLSLMLMFVCNATHQALEYFEHHQIYSLFSSLMTQVAIDKPSDVKKYIVEKLSSSHSIKILFLCNEQQLTRKGLDILQRMFPTAIVNTVKKKNIYIYVAVRSKLKKKKSSYLNDTFFYLKPLEQSEQYNQNHIEAVKEQLQNKNNWILVNYPNDKAT</sequence>
<dbReference type="CDD" id="cd22961">
    <property type="entry name" value="DD_TEX55-like"/>
    <property type="match status" value="1"/>
</dbReference>
<gene>
    <name evidence="2" type="ORF">RFI_04918</name>
</gene>
<name>X6P234_RETFI</name>
<keyword evidence="3" id="KW-1185">Reference proteome</keyword>
<feature type="signal peptide" evidence="1">
    <location>
        <begin position="1"/>
        <end position="19"/>
    </location>
</feature>
<dbReference type="EMBL" id="ASPP01004401">
    <property type="protein sequence ID" value="ETO32198.1"/>
    <property type="molecule type" value="Genomic_DNA"/>
</dbReference>
<accession>X6P234</accession>
<organism evidence="2 3">
    <name type="scientific">Reticulomyxa filosa</name>
    <dbReference type="NCBI Taxonomy" id="46433"/>
    <lineage>
        <taxon>Eukaryota</taxon>
        <taxon>Sar</taxon>
        <taxon>Rhizaria</taxon>
        <taxon>Retaria</taxon>
        <taxon>Foraminifera</taxon>
        <taxon>Monothalamids</taxon>
        <taxon>Reticulomyxidae</taxon>
        <taxon>Reticulomyxa</taxon>
    </lineage>
</organism>
<dbReference type="Proteomes" id="UP000023152">
    <property type="component" value="Unassembled WGS sequence"/>
</dbReference>